<proteinExistence type="predicted"/>
<protein>
    <submittedName>
        <fullName evidence="2">Uncharacterized protein</fullName>
    </submittedName>
</protein>
<gene>
    <name evidence="2" type="ORF">FIESC28_00318</name>
</gene>
<reference evidence="2 3" key="1">
    <citation type="submission" date="2018-06" db="EMBL/GenBank/DDBJ databases">
        <title>Fusarium incarnatum-equiseti species complex species 28.</title>
        <authorList>
            <person name="Gardiner D.M."/>
        </authorList>
    </citation>
    <scope>NUCLEOTIDE SEQUENCE [LARGE SCALE GENOMIC DNA]</scope>
    <source>
        <strain evidence="2 3">FIESC_28</strain>
    </source>
</reference>
<feature type="compositionally biased region" description="Acidic residues" evidence="1">
    <location>
        <begin position="90"/>
        <end position="99"/>
    </location>
</feature>
<feature type="compositionally biased region" description="Basic and acidic residues" evidence="1">
    <location>
        <begin position="100"/>
        <end position="112"/>
    </location>
</feature>
<dbReference type="Proteomes" id="UP000253153">
    <property type="component" value="Unassembled WGS sequence"/>
</dbReference>
<dbReference type="EMBL" id="QKXC01000007">
    <property type="protein sequence ID" value="RBR26892.1"/>
    <property type="molecule type" value="Genomic_DNA"/>
</dbReference>
<dbReference type="AlphaFoldDB" id="A0A366SD62"/>
<feature type="region of interest" description="Disordered" evidence="1">
    <location>
        <begin position="60"/>
        <end position="131"/>
    </location>
</feature>
<comment type="caution">
    <text evidence="2">The sequence shown here is derived from an EMBL/GenBank/DDBJ whole genome shotgun (WGS) entry which is preliminary data.</text>
</comment>
<evidence type="ECO:0000313" key="2">
    <source>
        <dbReference type="EMBL" id="RBR26892.1"/>
    </source>
</evidence>
<feature type="region of interest" description="Disordered" evidence="1">
    <location>
        <begin position="1"/>
        <end position="31"/>
    </location>
</feature>
<dbReference type="GeneID" id="41989765"/>
<evidence type="ECO:0000313" key="3">
    <source>
        <dbReference type="Proteomes" id="UP000253153"/>
    </source>
</evidence>
<dbReference type="RefSeq" id="XP_031021483.1">
    <property type="nucleotide sequence ID" value="XM_031154469.1"/>
</dbReference>
<accession>A0A366SD62</accession>
<evidence type="ECO:0000256" key="1">
    <source>
        <dbReference type="SAM" id="MobiDB-lite"/>
    </source>
</evidence>
<keyword evidence="3" id="KW-1185">Reference proteome</keyword>
<name>A0A366SD62_9HYPO</name>
<feature type="compositionally biased region" description="Basic and acidic residues" evidence="1">
    <location>
        <begin position="14"/>
        <end position="25"/>
    </location>
</feature>
<sequence>MSSFRPHPLPFTSKDPRMQDPKGENVDGGDTDLNHFSEAIFSCPVVVATEPAYALARQIKKAKQKRADKKAAEAESSASNAKKEKWYADDKEEWSDSEDEQHMRQRVQRDDTWAPDLSQTRMEEQKWKETQNRMRLCTPECPAYYKDKCLAHEKRQPQESNSSGTSAS</sequence>
<dbReference type="OrthoDB" id="5092949at2759"/>
<organism evidence="2 3">
    <name type="scientific">Fusarium coffeatum</name>
    <dbReference type="NCBI Taxonomy" id="231269"/>
    <lineage>
        <taxon>Eukaryota</taxon>
        <taxon>Fungi</taxon>
        <taxon>Dikarya</taxon>
        <taxon>Ascomycota</taxon>
        <taxon>Pezizomycotina</taxon>
        <taxon>Sordariomycetes</taxon>
        <taxon>Hypocreomycetidae</taxon>
        <taxon>Hypocreales</taxon>
        <taxon>Nectriaceae</taxon>
        <taxon>Fusarium</taxon>
        <taxon>Fusarium incarnatum-equiseti species complex</taxon>
    </lineage>
</organism>
<feature type="compositionally biased region" description="Basic and acidic residues" evidence="1">
    <location>
        <begin position="121"/>
        <end position="131"/>
    </location>
</feature>